<proteinExistence type="predicted"/>
<accession>A0ACA9LUR3</accession>
<evidence type="ECO:0000313" key="1">
    <source>
        <dbReference type="EMBL" id="CAG8547400.1"/>
    </source>
</evidence>
<reference evidence="1" key="1">
    <citation type="submission" date="2021-06" db="EMBL/GenBank/DDBJ databases">
        <authorList>
            <person name="Kallberg Y."/>
            <person name="Tangrot J."/>
            <person name="Rosling A."/>
        </authorList>
    </citation>
    <scope>NUCLEOTIDE SEQUENCE</scope>
    <source>
        <strain evidence="1">IL203A</strain>
    </source>
</reference>
<sequence length="275" mass="31501">MSGIESGEASQAENSFEVDDVLEEDPQIKEGEESVCDVIIKIDRKEKKCAKRFKYLSGWSTTNMNSHLADEHDIRVVPHKGVKKLNICRNIAEWLVINNRAFEVITGEGFHRFMLQVDSAFRRPSYKTLKKEIAIANVTAKNQINDLVAQSSETISLTTDLWTARNKTGYIGITAHWLSNKFELNEILLCLESMPATEYFSARQYPTIAYIHPVIETIKAHYAKNIDPDEYDYNNEVLQEIFNFDSESESSDDENESDISFDIQENQTENDTELI</sequence>
<evidence type="ECO:0000313" key="2">
    <source>
        <dbReference type="Proteomes" id="UP000789702"/>
    </source>
</evidence>
<organism evidence="1 2">
    <name type="scientific">Dentiscutata heterogama</name>
    <dbReference type="NCBI Taxonomy" id="1316150"/>
    <lineage>
        <taxon>Eukaryota</taxon>
        <taxon>Fungi</taxon>
        <taxon>Fungi incertae sedis</taxon>
        <taxon>Mucoromycota</taxon>
        <taxon>Glomeromycotina</taxon>
        <taxon>Glomeromycetes</taxon>
        <taxon>Diversisporales</taxon>
        <taxon>Gigasporaceae</taxon>
        <taxon>Dentiscutata</taxon>
    </lineage>
</organism>
<gene>
    <name evidence="1" type="ORF">DHETER_LOCUS5070</name>
</gene>
<feature type="non-terminal residue" evidence="1">
    <location>
        <position position="275"/>
    </location>
</feature>
<dbReference type="Proteomes" id="UP000789702">
    <property type="component" value="Unassembled WGS sequence"/>
</dbReference>
<protein>
    <submittedName>
        <fullName evidence="1">6210_t:CDS:1</fullName>
    </submittedName>
</protein>
<keyword evidence="2" id="KW-1185">Reference proteome</keyword>
<comment type="caution">
    <text evidence="1">The sequence shown here is derived from an EMBL/GenBank/DDBJ whole genome shotgun (WGS) entry which is preliminary data.</text>
</comment>
<name>A0ACA9LUR3_9GLOM</name>
<dbReference type="EMBL" id="CAJVPU010005419">
    <property type="protein sequence ID" value="CAG8547400.1"/>
    <property type="molecule type" value="Genomic_DNA"/>
</dbReference>